<feature type="transmembrane region" description="Helical" evidence="8">
    <location>
        <begin position="197"/>
        <end position="215"/>
    </location>
</feature>
<dbReference type="GO" id="GO:0016763">
    <property type="term" value="F:pentosyltransferase activity"/>
    <property type="evidence" value="ECO:0007669"/>
    <property type="project" value="TreeGrafter"/>
</dbReference>
<evidence type="ECO:0000256" key="8">
    <source>
        <dbReference type="SAM" id="Phobius"/>
    </source>
</evidence>
<evidence type="ECO:0000256" key="1">
    <source>
        <dbReference type="ARBA" id="ARBA00004651"/>
    </source>
</evidence>
<dbReference type="Proteomes" id="UP000317093">
    <property type="component" value="Chromosome"/>
</dbReference>
<protein>
    <submittedName>
        <fullName evidence="9">Uncharacterized protein</fullName>
    </submittedName>
</protein>
<dbReference type="InterPro" id="IPR050297">
    <property type="entry name" value="LipidA_mod_glycosyltrf_83"/>
</dbReference>
<keyword evidence="5 8" id="KW-0812">Transmembrane</keyword>
<evidence type="ECO:0000313" key="10">
    <source>
        <dbReference type="Proteomes" id="UP000317093"/>
    </source>
</evidence>
<dbReference type="RefSeq" id="WP_419193615.1">
    <property type="nucleotide sequence ID" value="NZ_CP036279.1"/>
</dbReference>
<dbReference type="GO" id="GO:0009103">
    <property type="term" value="P:lipopolysaccharide biosynthetic process"/>
    <property type="evidence" value="ECO:0007669"/>
    <property type="project" value="UniProtKB-ARBA"/>
</dbReference>
<dbReference type="KEGG" id="knv:Pan216_27730"/>
<feature type="transmembrane region" description="Helical" evidence="8">
    <location>
        <begin position="376"/>
        <end position="394"/>
    </location>
</feature>
<dbReference type="PANTHER" id="PTHR33908:SF11">
    <property type="entry name" value="MEMBRANE PROTEIN"/>
    <property type="match status" value="1"/>
</dbReference>
<feature type="transmembrane region" description="Helical" evidence="8">
    <location>
        <begin position="20"/>
        <end position="40"/>
    </location>
</feature>
<keyword evidence="7 8" id="KW-0472">Membrane</keyword>
<evidence type="ECO:0000256" key="6">
    <source>
        <dbReference type="ARBA" id="ARBA00022989"/>
    </source>
</evidence>
<organism evidence="9 10">
    <name type="scientific">Kolteria novifilia</name>
    <dbReference type="NCBI Taxonomy" id="2527975"/>
    <lineage>
        <taxon>Bacteria</taxon>
        <taxon>Pseudomonadati</taxon>
        <taxon>Planctomycetota</taxon>
        <taxon>Planctomycetia</taxon>
        <taxon>Kolteriales</taxon>
        <taxon>Kolteriaceae</taxon>
        <taxon>Kolteria</taxon>
    </lineage>
</organism>
<dbReference type="EMBL" id="CP036279">
    <property type="protein sequence ID" value="QDU61908.1"/>
    <property type="molecule type" value="Genomic_DNA"/>
</dbReference>
<dbReference type="PANTHER" id="PTHR33908">
    <property type="entry name" value="MANNOSYLTRANSFERASE YKCB-RELATED"/>
    <property type="match status" value="1"/>
</dbReference>
<feature type="transmembrane region" description="Helical" evidence="8">
    <location>
        <begin position="134"/>
        <end position="157"/>
    </location>
</feature>
<reference evidence="9 10" key="1">
    <citation type="submission" date="2019-02" db="EMBL/GenBank/DDBJ databases">
        <title>Deep-cultivation of Planctomycetes and their phenomic and genomic characterization uncovers novel biology.</title>
        <authorList>
            <person name="Wiegand S."/>
            <person name="Jogler M."/>
            <person name="Boedeker C."/>
            <person name="Pinto D."/>
            <person name="Vollmers J."/>
            <person name="Rivas-Marin E."/>
            <person name="Kohn T."/>
            <person name="Peeters S.H."/>
            <person name="Heuer A."/>
            <person name="Rast P."/>
            <person name="Oberbeckmann S."/>
            <person name="Bunk B."/>
            <person name="Jeske O."/>
            <person name="Meyerdierks A."/>
            <person name="Storesund J.E."/>
            <person name="Kallscheuer N."/>
            <person name="Luecker S."/>
            <person name="Lage O.M."/>
            <person name="Pohl T."/>
            <person name="Merkel B.J."/>
            <person name="Hornburger P."/>
            <person name="Mueller R.-W."/>
            <person name="Bruemmer F."/>
            <person name="Labrenz M."/>
            <person name="Spormann A.M."/>
            <person name="Op den Camp H."/>
            <person name="Overmann J."/>
            <person name="Amann R."/>
            <person name="Jetten M.S.M."/>
            <person name="Mascher T."/>
            <person name="Medema M.H."/>
            <person name="Devos D.P."/>
            <person name="Kaster A.-K."/>
            <person name="Ovreas L."/>
            <person name="Rohde M."/>
            <person name="Galperin M.Y."/>
            <person name="Jogler C."/>
        </authorList>
    </citation>
    <scope>NUCLEOTIDE SEQUENCE [LARGE SCALE GENOMIC DNA]</scope>
    <source>
        <strain evidence="9 10">Pan216</strain>
    </source>
</reference>
<keyword evidence="6 8" id="KW-1133">Transmembrane helix</keyword>
<keyword evidence="10" id="KW-1185">Reference proteome</keyword>
<dbReference type="GO" id="GO:0005886">
    <property type="term" value="C:plasma membrane"/>
    <property type="evidence" value="ECO:0007669"/>
    <property type="project" value="UniProtKB-SubCell"/>
</dbReference>
<accession>A0A518B4K6</accession>
<comment type="subcellular location">
    <subcellularLocation>
        <location evidence="1">Cell membrane</location>
        <topology evidence="1">Multi-pass membrane protein</topology>
    </subcellularLocation>
</comment>
<evidence type="ECO:0000256" key="4">
    <source>
        <dbReference type="ARBA" id="ARBA00022679"/>
    </source>
</evidence>
<keyword evidence="4" id="KW-0808">Transferase</keyword>
<evidence type="ECO:0000256" key="7">
    <source>
        <dbReference type="ARBA" id="ARBA00023136"/>
    </source>
</evidence>
<proteinExistence type="predicted"/>
<name>A0A518B4K6_9BACT</name>
<feature type="transmembrane region" description="Helical" evidence="8">
    <location>
        <begin position="406"/>
        <end position="426"/>
    </location>
</feature>
<evidence type="ECO:0000313" key="9">
    <source>
        <dbReference type="EMBL" id="QDU61908.1"/>
    </source>
</evidence>
<gene>
    <name evidence="9" type="ORF">Pan216_27730</name>
</gene>
<feature type="transmembrane region" description="Helical" evidence="8">
    <location>
        <begin position="432"/>
        <end position="453"/>
    </location>
</feature>
<evidence type="ECO:0000256" key="5">
    <source>
        <dbReference type="ARBA" id="ARBA00022692"/>
    </source>
</evidence>
<evidence type="ECO:0000256" key="2">
    <source>
        <dbReference type="ARBA" id="ARBA00022475"/>
    </source>
</evidence>
<dbReference type="AlphaFoldDB" id="A0A518B4K6"/>
<keyword evidence="2" id="KW-1003">Cell membrane</keyword>
<sequence>MDRVVGSPLLARPCKEAAAWTLLFLAAFGLRVSAIGLLGAHQRGVETAHHEHASIARSLALGDGFRYNFFGPDLRGDLSSHQAPLVPYLLAGSYLIFGVESPTAFAAVLAIQALVSALTAIGMGFLAKRLTGSLTVGLLTAAVATLYPPFLVGATHVQAVTWNLGWLALMVLSTEACRRGAGWGGVGLALGGIGGQLTDPILGAVALSLLGLLVVERVTRRAWRGVGAVCLIGLAIAAGVSPWLVRNRLVHGRFVPIKSTFWFVFWQGNNAISAGTDKLPVAREDARRLLRTWHPGRALSLAAEARRRSRSVNSLLSAEAIGELQALPTELERMDRFRELAWHQLGTDPWHYVGLCATRLGCWFWFDPTNPRSYLWPYRASYLALASLALLGMWRARDRWRDWLPVIVAAVVLTMVHSLIITSARFRLPMELLLVPSAGCGLASCVLWVACAARSRQISFANRMFRHSHPS</sequence>
<evidence type="ECO:0000256" key="3">
    <source>
        <dbReference type="ARBA" id="ARBA00022676"/>
    </source>
</evidence>
<keyword evidence="3" id="KW-0328">Glycosyltransferase</keyword>
<feature type="transmembrane region" description="Helical" evidence="8">
    <location>
        <begin position="222"/>
        <end position="245"/>
    </location>
</feature>
<feature type="transmembrane region" description="Helical" evidence="8">
    <location>
        <begin position="105"/>
        <end position="127"/>
    </location>
</feature>